<dbReference type="Gene3D" id="3.40.50.150">
    <property type="entry name" value="Vaccinia Virus protein VP39"/>
    <property type="match status" value="1"/>
</dbReference>
<dbReference type="GO" id="GO:0008176">
    <property type="term" value="F:tRNA (guanine(46)-N7)-methyltransferase activity"/>
    <property type="evidence" value="ECO:0007669"/>
    <property type="project" value="UniProtKB-EC"/>
</dbReference>
<comment type="catalytic activity">
    <reaction evidence="1">
        <text>guanosine(46) in tRNA + S-adenosyl-L-methionine = N(7)-methylguanosine(46) in tRNA + S-adenosyl-L-homocysteine</text>
        <dbReference type="Rhea" id="RHEA:42708"/>
        <dbReference type="Rhea" id="RHEA-COMP:10188"/>
        <dbReference type="Rhea" id="RHEA-COMP:10189"/>
        <dbReference type="ChEBI" id="CHEBI:57856"/>
        <dbReference type="ChEBI" id="CHEBI:59789"/>
        <dbReference type="ChEBI" id="CHEBI:74269"/>
        <dbReference type="ChEBI" id="CHEBI:74480"/>
        <dbReference type="EC" id="2.1.1.33"/>
    </reaction>
</comment>
<dbReference type="InterPro" id="IPR029063">
    <property type="entry name" value="SAM-dependent_MTases_sf"/>
</dbReference>
<reference evidence="11" key="1">
    <citation type="submission" date="2019-10" db="EMBL/GenBank/DDBJ databases">
        <authorList>
            <consortium name="Genoscope - CEA"/>
            <person name="William W."/>
        </authorList>
    </citation>
    <scope>NUCLEOTIDE SEQUENCE [LARGE SCALE GENOMIC DNA]</scope>
    <source>
        <strain evidence="11">BBR_PRJEB10994</strain>
    </source>
</reference>
<evidence type="ECO:0000313" key="12">
    <source>
        <dbReference type="Proteomes" id="UP000182190"/>
    </source>
</evidence>
<keyword evidence="8" id="KW-0949">S-adenosyl-L-methionine</keyword>
<proteinExistence type="predicted"/>
<comment type="caution">
    <text evidence="11">The sequence shown here is derived from an EMBL/GenBank/DDBJ whole genome shotgun (WGS) entry which is preliminary data.</text>
</comment>
<organism evidence="11 12">
    <name type="scientific">Planktothrix paucivesiculata PCC 9631</name>
    <dbReference type="NCBI Taxonomy" id="671071"/>
    <lineage>
        <taxon>Bacteria</taxon>
        <taxon>Bacillati</taxon>
        <taxon>Cyanobacteriota</taxon>
        <taxon>Cyanophyceae</taxon>
        <taxon>Oscillatoriophycideae</taxon>
        <taxon>Oscillatoriales</taxon>
        <taxon>Microcoleaceae</taxon>
        <taxon>Planktothrix</taxon>
    </lineage>
</organism>
<dbReference type="Pfam" id="PF02390">
    <property type="entry name" value="Methyltransf_4"/>
    <property type="match status" value="1"/>
</dbReference>
<dbReference type="InterPro" id="IPR014008">
    <property type="entry name" value="Cbl_synth_MTase_CbiT"/>
</dbReference>
<name>A0A7Z9E2G0_9CYAN</name>
<gene>
    <name evidence="11" type="ORF">PL9631_650054</name>
</gene>
<dbReference type="InterPro" id="IPR003358">
    <property type="entry name" value="tRNA_(Gua-N-7)_MeTrfase_Trmb"/>
</dbReference>
<dbReference type="UniPathway" id="UPA00148"/>
<dbReference type="PIRSF" id="PIRSF036428">
    <property type="entry name" value="CobL"/>
    <property type="match status" value="1"/>
</dbReference>
<evidence type="ECO:0000256" key="5">
    <source>
        <dbReference type="ARBA" id="ARBA00022573"/>
    </source>
</evidence>
<dbReference type="InterPro" id="IPR050714">
    <property type="entry name" value="Cobalamin_biosynth_MTase"/>
</dbReference>
<dbReference type="PANTHER" id="PTHR43182:SF1">
    <property type="entry name" value="COBALT-PRECORRIN-7 C(5)-METHYLTRANSFERASE"/>
    <property type="match status" value="1"/>
</dbReference>
<comment type="function">
    <text evidence="2">Catalyzes the formation of N(7)-methylguanine at position 46 (m7G46) in tRNA.</text>
</comment>
<dbReference type="SUPFAM" id="SSF53335">
    <property type="entry name" value="S-adenosyl-L-methionine-dependent methyltransferases"/>
    <property type="match status" value="1"/>
</dbReference>
<protein>
    <recommendedName>
        <fullName evidence="4">tRNA (guanine(46)-N(7))-methyltransferase</fullName>
        <ecNumber evidence="4">2.1.1.33</ecNumber>
    </recommendedName>
</protein>
<dbReference type="NCBIfam" id="TIGR02469">
    <property type="entry name" value="CbiT"/>
    <property type="match status" value="1"/>
</dbReference>
<dbReference type="CDD" id="cd02440">
    <property type="entry name" value="AdoMet_MTases"/>
    <property type="match status" value="1"/>
</dbReference>
<dbReference type="NCBIfam" id="TIGR02467">
    <property type="entry name" value="CbiE"/>
    <property type="match status" value="1"/>
</dbReference>
<dbReference type="InterPro" id="IPR000878">
    <property type="entry name" value="4pyrrol_Mease"/>
</dbReference>
<dbReference type="AlphaFoldDB" id="A0A7Z9E2G0"/>
<dbReference type="GO" id="GO:0009236">
    <property type="term" value="P:cobalamin biosynthetic process"/>
    <property type="evidence" value="ECO:0007669"/>
    <property type="project" value="UniProtKB-UniPathway"/>
</dbReference>
<dbReference type="PANTHER" id="PTHR43182">
    <property type="entry name" value="COBALT-PRECORRIN-6B C(15)-METHYLTRANSFERASE (DECARBOXYLATING)"/>
    <property type="match status" value="1"/>
</dbReference>
<dbReference type="InterPro" id="IPR006365">
    <property type="entry name" value="Cbl_synth_CobL"/>
</dbReference>
<dbReference type="Gene3D" id="3.40.1010.10">
    <property type="entry name" value="Cobalt-precorrin-4 Transmethylase, Domain 1"/>
    <property type="match status" value="1"/>
</dbReference>
<comment type="pathway">
    <text evidence="3">Cofactor biosynthesis; adenosylcobalamin biosynthesis.</text>
</comment>
<evidence type="ECO:0000256" key="1">
    <source>
        <dbReference type="ARBA" id="ARBA00000142"/>
    </source>
</evidence>
<evidence type="ECO:0000256" key="4">
    <source>
        <dbReference type="ARBA" id="ARBA00011977"/>
    </source>
</evidence>
<dbReference type="InterPro" id="IPR012818">
    <property type="entry name" value="CbiE"/>
</dbReference>
<keyword evidence="5" id="KW-0169">Cobalamin biosynthesis</keyword>
<dbReference type="InterPro" id="IPR014776">
    <property type="entry name" value="4pyrrole_Mease_sub2"/>
</dbReference>
<dbReference type="InterPro" id="IPR035996">
    <property type="entry name" value="4pyrrol_Methylase_sf"/>
</dbReference>
<dbReference type="OrthoDB" id="9780707at2"/>
<keyword evidence="12" id="KW-1185">Reference proteome</keyword>
<evidence type="ECO:0000256" key="9">
    <source>
        <dbReference type="ARBA" id="ARBA00022694"/>
    </source>
</evidence>
<keyword evidence="6 11" id="KW-0489">Methyltransferase</keyword>
<dbReference type="EC" id="2.1.1.33" evidence="4"/>
<evidence type="ECO:0000256" key="3">
    <source>
        <dbReference type="ARBA" id="ARBA00004953"/>
    </source>
</evidence>
<dbReference type="Gene3D" id="3.30.950.10">
    <property type="entry name" value="Methyltransferase, Cobalt-precorrin-4 Transmethylase, Domain 2"/>
    <property type="match status" value="1"/>
</dbReference>
<feature type="domain" description="Tetrapyrrole methylase" evidence="10">
    <location>
        <begin position="1"/>
        <end position="200"/>
    </location>
</feature>
<evidence type="ECO:0000259" key="10">
    <source>
        <dbReference type="Pfam" id="PF00590"/>
    </source>
</evidence>
<keyword evidence="9" id="KW-0819">tRNA processing</keyword>
<evidence type="ECO:0000256" key="8">
    <source>
        <dbReference type="ARBA" id="ARBA00022691"/>
    </source>
</evidence>
<sequence>MIHVIGIGLEGALGLSESVLDLVRGATALVGSDRHLSYFPEYLASRLVLGDLTETIIAIRQQLIRWEIENKPSVNNYIVVLVSGDPLFFGLGRLLVAEFSPDKLTFHPHVSCIQLAFNRIKTPWQDAQILRAQGRSMETLIQALQQGIEKIAILTDNIYNPPAIAQLISSLDLPSSYQFWVCENLGGNDERVQLWDIETLKTQVFSPLNIVILLRQSRSEIQPLDLSKISTFGIPDQLFFSYSDRPGLMTKREIRTLVLGELGLQPKQTIWDIGAGMGSVSIEIARLFPDSTIYAIEKTAAGTTLIEQNRQRFKVNNVISIHGEAPDILHHLRSPNRIFIGGSGENLSEILGICSIRLSPGGIIVLALATIEHLNTALNWLEQRKRIERSWSYQILNVQLSRSVPIANLTGFSPLNPVTILTIYHHSLFA</sequence>
<accession>A0A7Z9E2G0</accession>
<keyword evidence="7" id="KW-0808">Transferase</keyword>
<dbReference type="InterPro" id="IPR014777">
    <property type="entry name" value="4pyrrole_Mease_sub1"/>
</dbReference>
<evidence type="ECO:0000256" key="2">
    <source>
        <dbReference type="ARBA" id="ARBA00003015"/>
    </source>
</evidence>
<dbReference type="Pfam" id="PF00590">
    <property type="entry name" value="TP_methylase"/>
    <property type="match status" value="1"/>
</dbReference>
<dbReference type="SUPFAM" id="SSF53790">
    <property type="entry name" value="Tetrapyrrole methylase"/>
    <property type="match status" value="1"/>
</dbReference>
<dbReference type="Proteomes" id="UP000182190">
    <property type="component" value="Unassembled WGS sequence"/>
</dbReference>
<evidence type="ECO:0000256" key="7">
    <source>
        <dbReference type="ARBA" id="ARBA00022679"/>
    </source>
</evidence>
<dbReference type="CDD" id="cd11644">
    <property type="entry name" value="Precorrin-6Y-MT"/>
    <property type="match status" value="1"/>
</dbReference>
<evidence type="ECO:0000313" key="11">
    <source>
        <dbReference type="EMBL" id="VXD22288.1"/>
    </source>
</evidence>
<dbReference type="GO" id="GO:0008276">
    <property type="term" value="F:protein methyltransferase activity"/>
    <property type="evidence" value="ECO:0007669"/>
    <property type="project" value="InterPro"/>
</dbReference>
<dbReference type="EMBL" id="CZCS02000207">
    <property type="protein sequence ID" value="VXD22288.1"/>
    <property type="molecule type" value="Genomic_DNA"/>
</dbReference>
<dbReference type="RefSeq" id="WP_083620526.1">
    <property type="nucleotide sequence ID" value="NZ_LR735014.1"/>
</dbReference>
<evidence type="ECO:0000256" key="6">
    <source>
        <dbReference type="ARBA" id="ARBA00022603"/>
    </source>
</evidence>